<evidence type="ECO:0000259" key="7">
    <source>
        <dbReference type="Pfam" id="PF00441"/>
    </source>
</evidence>
<dbReference type="InterPro" id="IPR046373">
    <property type="entry name" value="Acyl-CoA_Oxase/DH_mid-dom_sf"/>
</dbReference>
<protein>
    <submittedName>
        <fullName evidence="10">Acyl-CoA dehydrogenase</fullName>
    </submittedName>
</protein>
<evidence type="ECO:0000256" key="1">
    <source>
        <dbReference type="ARBA" id="ARBA00001974"/>
    </source>
</evidence>
<comment type="similarity">
    <text evidence="2 6">Belongs to the acyl-CoA dehydrogenase family.</text>
</comment>
<feature type="domain" description="Acyl-CoA dehydrogenase/oxidase C-terminal" evidence="7">
    <location>
        <begin position="241"/>
        <end position="392"/>
    </location>
</feature>
<dbReference type="PANTHER" id="PTHR43292:SF4">
    <property type="entry name" value="ACYL-COA DEHYDROGENASE FADE34"/>
    <property type="match status" value="1"/>
</dbReference>
<dbReference type="OrthoDB" id="5716984at2"/>
<dbReference type="PANTHER" id="PTHR43292">
    <property type="entry name" value="ACYL-COA DEHYDROGENASE"/>
    <property type="match status" value="1"/>
</dbReference>
<dbReference type="EMBL" id="BKAJ01000081">
    <property type="protein sequence ID" value="GEP57446.1"/>
    <property type="molecule type" value="Genomic_DNA"/>
</dbReference>
<keyword evidence="4 6" id="KW-0274">FAD</keyword>
<dbReference type="InterPro" id="IPR006091">
    <property type="entry name" value="Acyl-CoA_Oxase/DH_mid-dom"/>
</dbReference>
<evidence type="ECO:0000259" key="8">
    <source>
        <dbReference type="Pfam" id="PF02770"/>
    </source>
</evidence>
<dbReference type="GO" id="GO:0016627">
    <property type="term" value="F:oxidoreductase activity, acting on the CH-CH group of donors"/>
    <property type="evidence" value="ECO:0007669"/>
    <property type="project" value="InterPro"/>
</dbReference>
<dbReference type="Pfam" id="PF00441">
    <property type="entry name" value="Acyl-CoA_dh_1"/>
    <property type="match status" value="1"/>
</dbReference>
<sequence length="410" mass="45180">MDFNDTPEEAAFRKEVRAWLDANATRKSDDKASFRARNDDPELLKKAKAWQDMKAKAGYARITWPKEYGGRGGSPILQVIYQQEEANYLVPLGFFDIGLGMCIPTMMAYASPEHLQRYVKPALHGDEVWCQLFSEPAAGSDVAGIRTRAERAKLPDGGDGWVINGQKVWTSGAHYSDYGIIITRTDPNVPKHAGLTMFFLSMKTPGVEVRPIKQMSGGANFNEVFFTDVRIPDSQRLGKVGEGWKAALTTLMNERLAVGMPSGGLDVDELMELARDTDLEDGPAIRNQQVRSKIADWYVQQQGLKLTRYRTLTALSKGQTPGPESSIIKIVAAPKMQDMGAFAMELMGPAGIMKEEVPHAAGFQAQWIGGAGFRIAGGTDEILRNIVAERVLGMPADVRVDKDVPFNKLK</sequence>
<keyword evidence="11" id="KW-1185">Reference proteome</keyword>
<dbReference type="InterPro" id="IPR036250">
    <property type="entry name" value="AcylCo_DH-like_C"/>
</dbReference>
<keyword evidence="5 6" id="KW-0560">Oxidoreductase</keyword>
<evidence type="ECO:0000259" key="9">
    <source>
        <dbReference type="Pfam" id="PF02771"/>
    </source>
</evidence>
<dbReference type="Proteomes" id="UP000321058">
    <property type="component" value="Unassembled WGS sequence"/>
</dbReference>
<evidence type="ECO:0000313" key="11">
    <source>
        <dbReference type="Proteomes" id="UP000321058"/>
    </source>
</evidence>
<dbReference type="AlphaFoldDB" id="A0A512NET7"/>
<name>A0A512NET7_9HYPH</name>
<dbReference type="GO" id="GO:0005886">
    <property type="term" value="C:plasma membrane"/>
    <property type="evidence" value="ECO:0007669"/>
    <property type="project" value="TreeGrafter"/>
</dbReference>
<evidence type="ECO:0000256" key="5">
    <source>
        <dbReference type="ARBA" id="ARBA00023002"/>
    </source>
</evidence>
<accession>A0A512NET7</accession>
<dbReference type="Gene3D" id="2.40.110.10">
    <property type="entry name" value="Butyryl-CoA Dehydrogenase, subunit A, domain 2"/>
    <property type="match status" value="1"/>
</dbReference>
<dbReference type="GO" id="GO:0050660">
    <property type="term" value="F:flavin adenine dinucleotide binding"/>
    <property type="evidence" value="ECO:0007669"/>
    <property type="project" value="InterPro"/>
</dbReference>
<dbReference type="RefSeq" id="WP_147151820.1">
    <property type="nucleotide sequence ID" value="NZ_BKAJ01000081.1"/>
</dbReference>
<comment type="cofactor">
    <cofactor evidence="1 6">
        <name>FAD</name>
        <dbReference type="ChEBI" id="CHEBI:57692"/>
    </cofactor>
</comment>
<dbReference type="InterPro" id="IPR052161">
    <property type="entry name" value="Mycobact_Acyl-CoA_DH"/>
</dbReference>
<dbReference type="Pfam" id="PF02770">
    <property type="entry name" value="Acyl-CoA_dh_M"/>
    <property type="match status" value="1"/>
</dbReference>
<evidence type="ECO:0000256" key="2">
    <source>
        <dbReference type="ARBA" id="ARBA00009347"/>
    </source>
</evidence>
<evidence type="ECO:0000313" key="10">
    <source>
        <dbReference type="EMBL" id="GEP57446.1"/>
    </source>
</evidence>
<dbReference type="SUPFAM" id="SSF47203">
    <property type="entry name" value="Acyl-CoA dehydrogenase C-terminal domain-like"/>
    <property type="match status" value="1"/>
</dbReference>
<dbReference type="InterPro" id="IPR009075">
    <property type="entry name" value="AcylCo_DH/oxidase_C"/>
</dbReference>
<dbReference type="FunFam" id="2.40.110.10:FF:000011">
    <property type="entry name" value="Acyl-CoA dehydrogenase FadE34"/>
    <property type="match status" value="1"/>
</dbReference>
<evidence type="ECO:0000256" key="3">
    <source>
        <dbReference type="ARBA" id="ARBA00022630"/>
    </source>
</evidence>
<keyword evidence="3 6" id="KW-0285">Flavoprotein</keyword>
<dbReference type="SUPFAM" id="SSF56645">
    <property type="entry name" value="Acyl-CoA dehydrogenase NM domain-like"/>
    <property type="match status" value="1"/>
</dbReference>
<feature type="domain" description="Acyl-CoA dehydrogenase/oxidase N-terminal" evidence="9">
    <location>
        <begin position="6"/>
        <end position="125"/>
    </location>
</feature>
<dbReference type="Gene3D" id="1.20.140.10">
    <property type="entry name" value="Butyryl-CoA Dehydrogenase, subunit A, domain 3"/>
    <property type="match status" value="1"/>
</dbReference>
<dbReference type="InterPro" id="IPR037069">
    <property type="entry name" value="AcylCoA_DH/ox_N_sf"/>
</dbReference>
<feature type="domain" description="Acyl-CoA oxidase/dehydrogenase middle" evidence="8">
    <location>
        <begin position="130"/>
        <end position="229"/>
    </location>
</feature>
<comment type="caution">
    <text evidence="10">The sequence shown here is derived from an EMBL/GenBank/DDBJ whole genome shotgun (WGS) entry which is preliminary data.</text>
</comment>
<evidence type="ECO:0000256" key="4">
    <source>
        <dbReference type="ARBA" id="ARBA00022827"/>
    </source>
</evidence>
<proteinExistence type="inferred from homology"/>
<dbReference type="InterPro" id="IPR009100">
    <property type="entry name" value="AcylCoA_DH/oxidase_NM_dom_sf"/>
</dbReference>
<reference evidence="10 11" key="1">
    <citation type="submission" date="2019-07" db="EMBL/GenBank/DDBJ databases">
        <title>Whole genome shotgun sequence of Reyranella soli NBRC 108950.</title>
        <authorList>
            <person name="Hosoyama A."/>
            <person name="Uohara A."/>
            <person name="Ohji S."/>
            <person name="Ichikawa N."/>
        </authorList>
    </citation>
    <scope>NUCLEOTIDE SEQUENCE [LARGE SCALE GENOMIC DNA]</scope>
    <source>
        <strain evidence="10 11">NBRC 108950</strain>
    </source>
</reference>
<dbReference type="Pfam" id="PF02771">
    <property type="entry name" value="Acyl-CoA_dh_N"/>
    <property type="match status" value="1"/>
</dbReference>
<dbReference type="Gene3D" id="1.10.540.10">
    <property type="entry name" value="Acyl-CoA dehydrogenase/oxidase, N-terminal domain"/>
    <property type="match status" value="1"/>
</dbReference>
<gene>
    <name evidence="10" type="ORF">RSO01_46120</name>
</gene>
<organism evidence="10 11">
    <name type="scientific">Reyranella soli</name>
    <dbReference type="NCBI Taxonomy" id="1230389"/>
    <lineage>
        <taxon>Bacteria</taxon>
        <taxon>Pseudomonadati</taxon>
        <taxon>Pseudomonadota</taxon>
        <taxon>Alphaproteobacteria</taxon>
        <taxon>Hyphomicrobiales</taxon>
        <taxon>Reyranellaceae</taxon>
        <taxon>Reyranella</taxon>
    </lineage>
</organism>
<dbReference type="InterPro" id="IPR013786">
    <property type="entry name" value="AcylCoA_DH/ox_N"/>
</dbReference>
<evidence type="ECO:0000256" key="6">
    <source>
        <dbReference type="RuleBase" id="RU362125"/>
    </source>
</evidence>